<comment type="similarity">
    <text evidence="13">Belongs to the methyltransferase superfamily. Trimethylguanosine synthase family.</text>
</comment>
<dbReference type="FunFam" id="3.40.50.150:FF:000066">
    <property type="entry name" value="Trimethylguanosine synthase 1"/>
    <property type="match status" value="1"/>
</dbReference>
<evidence type="ECO:0000256" key="12">
    <source>
        <dbReference type="ARBA" id="ARBA00023242"/>
    </source>
</evidence>
<feature type="region of interest" description="Disordered" evidence="23">
    <location>
        <begin position="1"/>
        <end position="30"/>
    </location>
</feature>
<evidence type="ECO:0000256" key="20">
    <source>
        <dbReference type="ARBA" id="ARBA00064494"/>
    </source>
</evidence>
<dbReference type="Pfam" id="PF09445">
    <property type="entry name" value="Methyltransf_15"/>
    <property type="match status" value="1"/>
</dbReference>
<dbReference type="PANTHER" id="PTHR14741:SF32">
    <property type="entry name" value="TRIMETHYLGUANOSINE SYNTHASE"/>
    <property type="match status" value="1"/>
</dbReference>
<evidence type="ECO:0000256" key="1">
    <source>
        <dbReference type="ARBA" id="ARBA00004408"/>
    </source>
</evidence>
<evidence type="ECO:0000313" key="25">
    <source>
        <dbReference type="Proteomes" id="UP000759131"/>
    </source>
</evidence>
<evidence type="ECO:0000256" key="13">
    <source>
        <dbReference type="ARBA" id="ARBA00025783"/>
    </source>
</evidence>
<name>A0A7R9LBX1_9ACAR</name>
<dbReference type="GO" id="GO:0005730">
    <property type="term" value="C:nucleolus"/>
    <property type="evidence" value="ECO:0007669"/>
    <property type="project" value="UniProtKB-SubCell"/>
</dbReference>
<gene>
    <name evidence="24" type="ORF">OSB1V03_LOCUS16992</name>
</gene>
<evidence type="ECO:0000256" key="4">
    <source>
        <dbReference type="ARBA" id="ARBA00018517"/>
    </source>
</evidence>
<evidence type="ECO:0000256" key="2">
    <source>
        <dbReference type="ARBA" id="ARBA00004496"/>
    </source>
</evidence>
<dbReference type="CDD" id="cd02440">
    <property type="entry name" value="AdoMet_MTases"/>
    <property type="match status" value="1"/>
</dbReference>
<evidence type="ECO:0000313" key="24">
    <source>
        <dbReference type="EMBL" id="CAD7637449.1"/>
    </source>
</evidence>
<evidence type="ECO:0000256" key="7">
    <source>
        <dbReference type="ARBA" id="ARBA00022603"/>
    </source>
</evidence>
<comment type="subcellular location">
    <subcellularLocation>
        <location evidence="2">Cytoplasm</location>
    </subcellularLocation>
    <subcellularLocation>
        <location evidence="1">Nucleus</location>
        <location evidence="1">Cajal body</location>
    </subcellularLocation>
    <subcellularLocation>
        <location evidence="3">Nucleus</location>
        <location evidence="3">Nucleolus</location>
    </subcellularLocation>
</comment>
<dbReference type="SUPFAM" id="SSF53335">
    <property type="entry name" value="S-adenosyl-L-methionine-dependent methyltransferases"/>
    <property type="match status" value="1"/>
</dbReference>
<comment type="function">
    <text evidence="19">Catalyzes the 2 serial methylation steps for the conversion of the 7-monomethylguanosine (m(7)G) caps of snRNAs and snoRNAs to a 2,2,7-trimethylguanosine (m(2,2,7)G) cap structure. The enzyme is specific for guanine, and N7 methylation must precede N2 methylation. Hypermethylation of the m7G cap of U snRNAs leads to their concentration in nuclear foci, their colocalization with coilin and the formation of canonical Cajal bodies (CBs). Plays a role in transcriptional regulation.</text>
</comment>
<sequence>MAVDATEEQHSDDKSGGNKQSINGDNCDDSTRRLTSVAKRLIINSFINDSDSDSDGPPEERPTIIKRQHENDSIDFAEEVSEKIEKQKETKVRKVVNNKKPKSKYWHQRYRLFSRFDDGIQMDTESWYSVTPERIAQHIAHRFSLDNQNFIIIDAFCGSGGNTIQFALISPFVKVVAIDIDMNKISCAKHNAKIYGVDKRIEFICADYLVLAKTGALFGDAVFLSPPWGGPKYLNLAVYTLDMMSPSGTDVYDVTRDHITDNIGILLPRNIDTNGVEELAGVGNRVEIEDNLMNNKIKTKTAYFGNLIQS</sequence>
<evidence type="ECO:0000256" key="8">
    <source>
        <dbReference type="ARBA" id="ARBA00022679"/>
    </source>
</evidence>
<proteinExistence type="inferred from homology"/>
<evidence type="ECO:0000256" key="3">
    <source>
        <dbReference type="ARBA" id="ARBA00004604"/>
    </source>
</evidence>
<dbReference type="OrthoDB" id="194443at2759"/>
<dbReference type="GO" id="GO:0071164">
    <property type="term" value="F:RNA cap trimethylguanosine synthase activity"/>
    <property type="evidence" value="ECO:0007669"/>
    <property type="project" value="TreeGrafter"/>
</dbReference>
<evidence type="ECO:0000256" key="14">
    <source>
        <dbReference type="ARBA" id="ARBA00047418"/>
    </source>
</evidence>
<evidence type="ECO:0000256" key="18">
    <source>
        <dbReference type="ARBA" id="ARBA00049790"/>
    </source>
</evidence>
<dbReference type="Gene3D" id="3.40.50.150">
    <property type="entry name" value="Vaccinia Virus protein VP39"/>
    <property type="match status" value="1"/>
</dbReference>
<comment type="catalytic activity">
    <reaction evidence="15">
        <text>a 5'-end (N(7)-methyl 5'-triphosphoguanosine)-ribonucleoside in snoRNA + S-adenosyl-L-methionine = a 5'-end (N(2),N(7)-dimethyl 5'-triphosphoguanosine)-ribonucleoside in snoRNA + S-adenosyl-L-homocysteine + H(+)</text>
        <dbReference type="Rhea" id="RHEA:78475"/>
        <dbReference type="Rhea" id="RHEA-COMP:19086"/>
        <dbReference type="Rhea" id="RHEA-COMP:19088"/>
        <dbReference type="ChEBI" id="CHEBI:15378"/>
        <dbReference type="ChEBI" id="CHEBI:57856"/>
        <dbReference type="ChEBI" id="CHEBI:59789"/>
        <dbReference type="ChEBI" id="CHEBI:156461"/>
        <dbReference type="ChEBI" id="CHEBI:172880"/>
    </reaction>
    <physiologicalReaction direction="left-to-right" evidence="15">
        <dbReference type="Rhea" id="RHEA:78476"/>
    </physiologicalReaction>
</comment>
<reference evidence="24" key="1">
    <citation type="submission" date="2020-11" db="EMBL/GenBank/DDBJ databases">
        <authorList>
            <person name="Tran Van P."/>
        </authorList>
    </citation>
    <scope>NUCLEOTIDE SEQUENCE</scope>
</reference>
<evidence type="ECO:0000256" key="17">
    <source>
        <dbReference type="ARBA" id="ARBA00049075"/>
    </source>
</evidence>
<dbReference type="Proteomes" id="UP000759131">
    <property type="component" value="Unassembled WGS sequence"/>
</dbReference>
<dbReference type="EMBL" id="OC874286">
    <property type="protein sequence ID" value="CAD7637449.1"/>
    <property type="molecule type" value="Genomic_DNA"/>
</dbReference>
<keyword evidence="11" id="KW-0804">Transcription</keyword>
<keyword evidence="25" id="KW-1185">Reference proteome</keyword>
<dbReference type="InterPro" id="IPR019012">
    <property type="entry name" value="RNA_cap_Gua-N2-MeTrfase"/>
</dbReference>
<keyword evidence="6" id="KW-0597">Phosphoprotein</keyword>
<evidence type="ECO:0000256" key="11">
    <source>
        <dbReference type="ARBA" id="ARBA00023163"/>
    </source>
</evidence>
<dbReference type="EMBL" id="CAJPIZ010019711">
    <property type="protein sequence ID" value="CAG2117037.1"/>
    <property type="molecule type" value="Genomic_DNA"/>
</dbReference>
<keyword evidence="8" id="KW-0808">Transferase</keyword>
<comment type="subunit">
    <text evidence="20">May form homooligomers. Interacts with CREBBP/CBP, EED/WAIT1, EP300/P300, NCOA6/PRIP, PPARBP/PBP and SMN.</text>
</comment>
<protein>
    <recommendedName>
        <fullName evidence="4">Trimethylguanosine synthase</fullName>
    </recommendedName>
    <alternativeName>
        <fullName evidence="18">Cap-specific guanine-N(2) methyltransferase</fullName>
    </alternativeName>
    <alternativeName>
        <fullName evidence="21">Nuclear receptor coactivator 6-interacting protein</fullName>
    </alternativeName>
    <alternativeName>
        <fullName evidence="22">PRIP-interacting protein with methyltransferase motif</fullName>
    </alternativeName>
</protein>
<dbReference type="AlphaFoldDB" id="A0A7R9LBX1"/>
<evidence type="ECO:0000256" key="16">
    <source>
        <dbReference type="ARBA" id="ARBA00048763"/>
    </source>
</evidence>
<evidence type="ECO:0000256" key="10">
    <source>
        <dbReference type="ARBA" id="ARBA00023015"/>
    </source>
</evidence>
<dbReference type="PANTHER" id="PTHR14741">
    <property type="entry name" value="S-ADENOSYLMETHIONINE-DEPENDENT METHYLTRANSFERASE RELATED"/>
    <property type="match status" value="1"/>
</dbReference>
<evidence type="ECO:0000256" key="22">
    <source>
        <dbReference type="ARBA" id="ARBA00081504"/>
    </source>
</evidence>
<keyword evidence="12" id="KW-0539">Nucleus</keyword>
<dbReference type="GO" id="GO:0005737">
    <property type="term" value="C:cytoplasm"/>
    <property type="evidence" value="ECO:0007669"/>
    <property type="project" value="UniProtKB-SubCell"/>
</dbReference>
<evidence type="ECO:0000256" key="21">
    <source>
        <dbReference type="ARBA" id="ARBA00079339"/>
    </source>
</evidence>
<evidence type="ECO:0000256" key="19">
    <source>
        <dbReference type="ARBA" id="ARBA00057179"/>
    </source>
</evidence>
<evidence type="ECO:0000256" key="9">
    <source>
        <dbReference type="ARBA" id="ARBA00022691"/>
    </source>
</evidence>
<comment type="catalytic activity">
    <reaction evidence="16">
        <text>a 5'-end (N(2),N(7)-dimethyl 5'-triphosphoguanosine)-ribonucleoside in snRNA + S-adenosyl-L-methionine = a 5'-end (N(2),N(2),N(7)-trimethyl 5'-triphosphoguanosine)-ribonucleoside in snRNA + S-adenosyl-L-homocysteine + H(+)</text>
        <dbReference type="Rhea" id="RHEA:78479"/>
        <dbReference type="Rhea" id="RHEA-COMP:19087"/>
        <dbReference type="Rhea" id="RHEA-COMP:19089"/>
        <dbReference type="ChEBI" id="CHEBI:15378"/>
        <dbReference type="ChEBI" id="CHEBI:57856"/>
        <dbReference type="ChEBI" id="CHEBI:59789"/>
        <dbReference type="ChEBI" id="CHEBI:167623"/>
        <dbReference type="ChEBI" id="CHEBI:172880"/>
    </reaction>
    <physiologicalReaction direction="left-to-right" evidence="16">
        <dbReference type="Rhea" id="RHEA:78480"/>
    </physiologicalReaction>
</comment>
<keyword evidence="9" id="KW-0949">S-adenosyl-L-methionine</keyword>
<feature type="compositionally biased region" description="Basic and acidic residues" evidence="23">
    <location>
        <begin position="7"/>
        <end position="16"/>
    </location>
</feature>
<evidence type="ECO:0000256" key="15">
    <source>
        <dbReference type="ARBA" id="ARBA00048740"/>
    </source>
</evidence>
<evidence type="ECO:0000256" key="23">
    <source>
        <dbReference type="SAM" id="MobiDB-lite"/>
    </source>
</evidence>
<keyword evidence="10" id="KW-0805">Transcription regulation</keyword>
<organism evidence="24">
    <name type="scientific">Medioppia subpectinata</name>
    <dbReference type="NCBI Taxonomy" id="1979941"/>
    <lineage>
        <taxon>Eukaryota</taxon>
        <taxon>Metazoa</taxon>
        <taxon>Ecdysozoa</taxon>
        <taxon>Arthropoda</taxon>
        <taxon>Chelicerata</taxon>
        <taxon>Arachnida</taxon>
        <taxon>Acari</taxon>
        <taxon>Acariformes</taxon>
        <taxon>Sarcoptiformes</taxon>
        <taxon>Oribatida</taxon>
        <taxon>Brachypylina</taxon>
        <taxon>Oppioidea</taxon>
        <taxon>Oppiidae</taxon>
        <taxon>Medioppia</taxon>
    </lineage>
</organism>
<keyword evidence="7" id="KW-0489">Methyltransferase</keyword>
<comment type="catalytic activity">
    <reaction evidence="17">
        <text>a 5'-end (N(7)-methyl 5'-triphosphoguanosine)-ribonucleoside in snRNA + S-adenosyl-L-methionine = a 5'-end (N(2),N(7)-dimethyl 5'-triphosphoguanosine)-ribonucleoside in snRNA + S-adenosyl-L-homocysteine + H(+)</text>
        <dbReference type="Rhea" id="RHEA:78471"/>
        <dbReference type="Rhea" id="RHEA-COMP:19085"/>
        <dbReference type="Rhea" id="RHEA-COMP:19087"/>
        <dbReference type="ChEBI" id="CHEBI:15378"/>
        <dbReference type="ChEBI" id="CHEBI:57856"/>
        <dbReference type="ChEBI" id="CHEBI:59789"/>
        <dbReference type="ChEBI" id="CHEBI:156461"/>
        <dbReference type="ChEBI" id="CHEBI:172880"/>
    </reaction>
    <physiologicalReaction direction="left-to-right" evidence="17">
        <dbReference type="Rhea" id="RHEA:78472"/>
    </physiologicalReaction>
</comment>
<dbReference type="GO" id="GO:0015030">
    <property type="term" value="C:Cajal body"/>
    <property type="evidence" value="ECO:0007669"/>
    <property type="project" value="UniProtKB-SubCell"/>
</dbReference>
<comment type="catalytic activity">
    <reaction evidence="14">
        <text>a 5'-end (N(2),N(7)-dimethyl 5'-triphosphoguanosine)-ribonucleoside in snoRNA + S-adenosyl-L-methionine = a 5'-end (N(2),N(2),N(7)-trimethyl 5'-triphosphoguanosine)-ribonucleoside in snoRNA + S-adenosyl-L-homocysteine + H(+)</text>
        <dbReference type="Rhea" id="RHEA:78507"/>
        <dbReference type="Rhea" id="RHEA-COMP:19088"/>
        <dbReference type="Rhea" id="RHEA-COMP:19090"/>
        <dbReference type="ChEBI" id="CHEBI:15378"/>
        <dbReference type="ChEBI" id="CHEBI:57856"/>
        <dbReference type="ChEBI" id="CHEBI:59789"/>
        <dbReference type="ChEBI" id="CHEBI:167623"/>
        <dbReference type="ChEBI" id="CHEBI:172880"/>
    </reaction>
    <physiologicalReaction direction="left-to-right" evidence="14">
        <dbReference type="Rhea" id="RHEA:78508"/>
    </physiologicalReaction>
</comment>
<evidence type="ECO:0000256" key="5">
    <source>
        <dbReference type="ARBA" id="ARBA00022490"/>
    </source>
</evidence>
<accession>A0A7R9LBX1</accession>
<keyword evidence="5" id="KW-0963">Cytoplasm</keyword>
<evidence type="ECO:0000256" key="6">
    <source>
        <dbReference type="ARBA" id="ARBA00022553"/>
    </source>
</evidence>
<dbReference type="InterPro" id="IPR029063">
    <property type="entry name" value="SAM-dependent_MTases_sf"/>
</dbReference>